<comment type="subcellular location">
    <subcellularLocation>
        <location evidence="1">Membrane</location>
        <topology evidence="1">Peripheral membrane protein</topology>
    </subcellularLocation>
</comment>
<dbReference type="InterPro" id="IPR005378">
    <property type="entry name" value="Vps35"/>
</dbReference>
<feature type="compositionally biased region" description="Basic and acidic residues" evidence="7">
    <location>
        <begin position="364"/>
        <end position="376"/>
    </location>
</feature>
<feature type="region of interest" description="Disordered" evidence="7">
    <location>
        <begin position="910"/>
        <end position="933"/>
    </location>
</feature>
<dbReference type="GO" id="GO:0005770">
    <property type="term" value="C:late endosome"/>
    <property type="evidence" value="ECO:0007669"/>
    <property type="project" value="TreeGrafter"/>
</dbReference>
<dbReference type="GO" id="GO:0005829">
    <property type="term" value="C:cytosol"/>
    <property type="evidence" value="ECO:0007669"/>
    <property type="project" value="GOC"/>
</dbReference>
<dbReference type="PANTHER" id="PTHR11099:SF0">
    <property type="entry name" value="VACUOLAR PROTEIN SORTING-ASSOCIATED PROTEIN 35"/>
    <property type="match status" value="1"/>
</dbReference>
<sequence length="964" mass="106824">MDDPKVLTDILSQVKVHSIQLKRCLDSDQIMEALKAASSMLAELRTSSLGPKQYYELYMSVFDSLRYLSNYLYEAHTEGKHHLADLYELVQYAGNIVPRLYLMITVGSVYMSIPDAPVREIMKDMLEMSRGVQHPTRGLFLRHYLSGQTRDCLPLNMEDGPLGTLSDSIGFVLTNFIEMNKLWVRLQHSGHSRDREKREIERKDLRILVGTNLVRLSQMEGIDLHTYSTVILPAVLEQVVNCKDVIAQEYLMEAVIQVFTDDFHLHTLTPFLGACANLHPRVNIKGIVIALIDRLAAFAAREAEAEDPETRKKGEEEAARRLAERVKQGRRGKGKGVQEGEKSPKQAVARPAEAAAWGGEDVPETPKENGDSEKGGADGAASSSATQEKPDEKKESPAHGTEVKKFRGIPEDVRLFEMFWKQVVELIKARPDLSIQDITALCVSLINLSLSCYPDRLEYVDQILGFAHSKVVEFAQNPDLHSQQTTSSLLALLLAPITSYISPLTLLAIPSYAPLLSAQPYSTRLAIGQAIVSSVLKNNTLIETPEDVSGLLSLCLVLVKDVKEGNLGGGPPVRQRVREGAEMRELAEEQGWVARMVHLFRNEDLGVQFELLQTARKHFSEGGDRIRFTFPPLIASGIQLARRFKSREGEENDYEPRLSHLFKTIHQLTTTLYHKCECPEICLRLFLLAAQVADTCNLEELTYEFFVQAFVIYEESISESRAQLQAIVGIIGALQTTRVFGGGDNYDTLITKAALHGSKLLKKGHQATAVLAASHMWWQGDVVGRGKDEKTPYRDGKRVLECLQKSLRIASSSIDELTSVQLYVDALDRYIYYFEQGVEAVTPKYVNSLVELIVGNIDNISVGATGGGYEGAMGGGRRGGGEGLVEGVQSPEMVVKHFRNTLGYIATRQRQHAEREANGGGDTPGEETDAAVDGDEVVGKGKKVELGWDKVDVVGACLKMGITR</sequence>
<dbReference type="Pfam" id="PF03635">
    <property type="entry name" value="Vps35"/>
    <property type="match status" value="1"/>
</dbReference>
<keyword evidence="5" id="KW-0472">Membrane</keyword>
<dbReference type="EMBL" id="JAKWFO010000005">
    <property type="protein sequence ID" value="KAI9635211.1"/>
    <property type="molecule type" value="Genomic_DNA"/>
</dbReference>
<evidence type="ECO:0000256" key="6">
    <source>
        <dbReference type="PIRNR" id="PIRNR009375"/>
    </source>
</evidence>
<feature type="compositionally biased region" description="Basic and acidic residues" evidence="7">
    <location>
        <begin position="388"/>
        <end position="404"/>
    </location>
</feature>
<keyword evidence="9" id="KW-1185">Reference proteome</keyword>
<evidence type="ECO:0000256" key="5">
    <source>
        <dbReference type="ARBA" id="ARBA00023136"/>
    </source>
</evidence>
<dbReference type="FunFam" id="1.25.40.660:FF:000002">
    <property type="entry name" value="Vacuolar protein sorting-associated protein 35"/>
    <property type="match status" value="1"/>
</dbReference>
<dbReference type="AlphaFoldDB" id="A0AA38H870"/>
<keyword evidence="3 6" id="KW-0813">Transport</keyword>
<dbReference type="Gene3D" id="1.25.40.660">
    <property type="entry name" value="Vacuolar protein sorting-associated protein 35, helical subcomplex Vps35-C"/>
    <property type="match status" value="1"/>
</dbReference>
<feature type="compositionally biased region" description="Basic and acidic residues" evidence="7">
    <location>
        <begin position="308"/>
        <end position="327"/>
    </location>
</feature>
<dbReference type="RefSeq" id="XP_052944988.1">
    <property type="nucleotide sequence ID" value="XM_053092664.1"/>
</dbReference>
<comment type="caution">
    <text evidence="8">The sequence shown here is derived from an EMBL/GenBank/DDBJ whole genome shotgun (WGS) entry which is preliminary data.</text>
</comment>
<dbReference type="GO" id="GO:0006886">
    <property type="term" value="P:intracellular protein transport"/>
    <property type="evidence" value="ECO:0007669"/>
    <property type="project" value="TreeGrafter"/>
</dbReference>
<evidence type="ECO:0000256" key="4">
    <source>
        <dbReference type="ARBA" id="ARBA00022927"/>
    </source>
</evidence>
<proteinExistence type="inferred from homology"/>
<accession>A0AA38H870</accession>
<dbReference type="InterPro" id="IPR042491">
    <property type="entry name" value="Vps35_C"/>
</dbReference>
<dbReference type="GO" id="GO:0030906">
    <property type="term" value="C:retromer, cargo-selective complex"/>
    <property type="evidence" value="ECO:0007669"/>
    <property type="project" value="InterPro"/>
</dbReference>
<dbReference type="PIRSF" id="PIRSF009375">
    <property type="entry name" value="Retromer_Vps35"/>
    <property type="match status" value="1"/>
</dbReference>
<protein>
    <recommendedName>
        <fullName evidence="6">Vacuolar protein sorting-associated protein 35</fullName>
    </recommendedName>
</protein>
<name>A0AA38H870_9TREE</name>
<evidence type="ECO:0000256" key="3">
    <source>
        <dbReference type="ARBA" id="ARBA00022448"/>
    </source>
</evidence>
<evidence type="ECO:0000256" key="7">
    <source>
        <dbReference type="SAM" id="MobiDB-lite"/>
    </source>
</evidence>
<organism evidence="8 9">
    <name type="scientific">Dioszegia hungarica</name>
    <dbReference type="NCBI Taxonomy" id="4972"/>
    <lineage>
        <taxon>Eukaryota</taxon>
        <taxon>Fungi</taxon>
        <taxon>Dikarya</taxon>
        <taxon>Basidiomycota</taxon>
        <taxon>Agaricomycotina</taxon>
        <taxon>Tremellomycetes</taxon>
        <taxon>Tremellales</taxon>
        <taxon>Bulleribasidiaceae</taxon>
        <taxon>Dioszegia</taxon>
    </lineage>
</organism>
<evidence type="ECO:0000256" key="1">
    <source>
        <dbReference type="ARBA" id="ARBA00004170"/>
    </source>
</evidence>
<dbReference type="Proteomes" id="UP001164286">
    <property type="component" value="Unassembled WGS sequence"/>
</dbReference>
<dbReference type="GeneID" id="77731869"/>
<dbReference type="PANTHER" id="PTHR11099">
    <property type="entry name" value="VACUOLAR SORTING PROTEIN 35"/>
    <property type="match status" value="1"/>
</dbReference>
<comment type="function">
    <text evidence="6">Plays a role in vesicular protein sorting.</text>
</comment>
<feature type="region of interest" description="Disordered" evidence="7">
    <location>
        <begin position="302"/>
        <end position="404"/>
    </location>
</feature>
<evidence type="ECO:0000313" key="8">
    <source>
        <dbReference type="EMBL" id="KAI9635211.1"/>
    </source>
</evidence>
<gene>
    <name evidence="8" type="ORF">MKK02DRAFT_43892</name>
</gene>
<dbReference type="GO" id="GO:0042147">
    <property type="term" value="P:retrograde transport, endosome to Golgi"/>
    <property type="evidence" value="ECO:0007669"/>
    <property type="project" value="InterPro"/>
</dbReference>
<comment type="similarity">
    <text evidence="2 6">Belongs to the VPS35 family.</text>
</comment>
<reference evidence="8" key="1">
    <citation type="journal article" date="2022" name="G3 (Bethesda)">
        <title>High quality genome of the basidiomycete yeast Dioszegia hungarica PDD-24b-2 isolated from cloud water.</title>
        <authorList>
            <person name="Jarrige D."/>
            <person name="Haridas S."/>
            <person name="Bleykasten-Grosshans C."/>
            <person name="Joly M."/>
            <person name="Nadalig T."/>
            <person name="Sancelme M."/>
            <person name="Vuilleumier S."/>
            <person name="Grigoriev I.V."/>
            <person name="Amato P."/>
            <person name="Bringel F."/>
        </authorList>
    </citation>
    <scope>NUCLEOTIDE SEQUENCE</scope>
    <source>
        <strain evidence="8">PDD-24b-2</strain>
    </source>
</reference>
<keyword evidence="4 6" id="KW-0653">Protein transport</keyword>
<evidence type="ECO:0000313" key="9">
    <source>
        <dbReference type="Proteomes" id="UP001164286"/>
    </source>
</evidence>
<evidence type="ECO:0000256" key="2">
    <source>
        <dbReference type="ARBA" id="ARBA00006536"/>
    </source>
</evidence>
<feature type="compositionally biased region" description="Acidic residues" evidence="7">
    <location>
        <begin position="924"/>
        <end position="933"/>
    </location>
</feature>